<dbReference type="GO" id="GO:0000381">
    <property type="term" value="P:regulation of alternative mRNA splicing, via spliceosome"/>
    <property type="evidence" value="ECO:0007669"/>
    <property type="project" value="InterPro"/>
</dbReference>
<dbReference type="EMBL" id="JAACJL010000016">
    <property type="protein sequence ID" value="KAF4619313.1"/>
    <property type="molecule type" value="Genomic_DNA"/>
</dbReference>
<keyword evidence="9" id="KW-1185">Reference proteome</keyword>
<feature type="coiled-coil region" evidence="6">
    <location>
        <begin position="114"/>
        <end position="148"/>
    </location>
</feature>
<feature type="compositionally biased region" description="Polar residues" evidence="7">
    <location>
        <begin position="171"/>
        <end position="180"/>
    </location>
</feature>
<comment type="similarity">
    <text evidence="2">Belongs to the fl(2)d family.</text>
</comment>
<dbReference type="Pfam" id="PF17098">
    <property type="entry name" value="Wtap"/>
    <property type="match status" value="1"/>
</dbReference>
<dbReference type="GO" id="GO:0006397">
    <property type="term" value="P:mRNA processing"/>
    <property type="evidence" value="ECO:0007669"/>
    <property type="project" value="UniProtKB-KW"/>
</dbReference>
<dbReference type="AlphaFoldDB" id="A0A8H4QY20"/>
<evidence type="ECO:0000256" key="4">
    <source>
        <dbReference type="ARBA" id="ARBA00023187"/>
    </source>
</evidence>
<dbReference type="GO" id="GO:0016556">
    <property type="term" value="P:mRNA modification"/>
    <property type="evidence" value="ECO:0007669"/>
    <property type="project" value="InterPro"/>
</dbReference>
<feature type="region of interest" description="Disordered" evidence="7">
    <location>
        <begin position="170"/>
        <end position="452"/>
    </location>
</feature>
<keyword evidence="5" id="KW-0539">Nucleus</keyword>
<evidence type="ECO:0000256" key="3">
    <source>
        <dbReference type="ARBA" id="ARBA00022664"/>
    </source>
</evidence>
<feature type="compositionally biased region" description="Low complexity" evidence="7">
    <location>
        <begin position="262"/>
        <end position="275"/>
    </location>
</feature>
<keyword evidence="6" id="KW-0175">Coiled coil</keyword>
<dbReference type="Proteomes" id="UP000521872">
    <property type="component" value="Unassembled WGS sequence"/>
</dbReference>
<proteinExistence type="inferred from homology"/>
<protein>
    <submittedName>
        <fullName evidence="8">Uncharacterized protein</fullName>
    </submittedName>
</protein>
<dbReference type="InterPro" id="IPR033757">
    <property type="entry name" value="WTAP"/>
</dbReference>
<feature type="compositionally biased region" description="Basic and acidic residues" evidence="7">
    <location>
        <begin position="339"/>
        <end position="371"/>
    </location>
</feature>
<dbReference type="GO" id="GO:0008380">
    <property type="term" value="P:RNA splicing"/>
    <property type="evidence" value="ECO:0007669"/>
    <property type="project" value="UniProtKB-KW"/>
</dbReference>
<feature type="compositionally biased region" description="Polar residues" evidence="7">
    <location>
        <begin position="432"/>
        <end position="444"/>
    </location>
</feature>
<sequence length="452" mass="49542">MELPSARELELETLLREKDAQLAERTDEIVFLRQYLAKQPGPSTTEPVTLPPAFVSVLLPHISNAASRSSSATSTSIAGVSGSSSTVTAALTQRIKLLQDENEELYGLLKQSETGKLKDEVQSLRRLVSKLERALKESHQAMQTISQELEKSNETVANTSRLLEAAANHKCNAQSNSYSPKASYKTKSRPHDTIASTEADNDSKSPLPTEPRAHKRPRLSESSQQPQKSSYKQPSPSPGPPRLAASLPQKPQTNHHHHHHGTNSSHSNRHNGSSRMTDGRHSSSGNSKHHHSDWRSNNTYNSNTKVDVKMEVDEPTHTTSAERDVPSTRERSSNTGSNREYRERSSTAREKDRDSGVGGGGKERERPREHAGSGSGKDWNDRKSNGHTASSTRRTSHTNGHPTVAPMSIRGAASNPHLNSGRRINDRGGTSGHNQNTSSSSDSRTLQERMGL</sequence>
<name>A0A8H4QY20_9AGAR</name>
<evidence type="ECO:0000256" key="5">
    <source>
        <dbReference type="ARBA" id="ARBA00023242"/>
    </source>
</evidence>
<reference evidence="8 9" key="1">
    <citation type="submission" date="2019-12" db="EMBL/GenBank/DDBJ databases">
        <authorList>
            <person name="Floudas D."/>
            <person name="Bentzer J."/>
            <person name="Ahren D."/>
            <person name="Johansson T."/>
            <person name="Persson P."/>
            <person name="Tunlid A."/>
        </authorList>
    </citation>
    <scope>NUCLEOTIDE SEQUENCE [LARGE SCALE GENOMIC DNA]</scope>
    <source>
        <strain evidence="8 9">CBS 102.39</strain>
    </source>
</reference>
<evidence type="ECO:0000256" key="2">
    <source>
        <dbReference type="ARBA" id="ARBA00010313"/>
    </source>
</evidence>
<feature type="compositionally biased region" description="Polar residues" evidence="7">
    <location>
        <begin position="295"/>
        <end position="305"/>
    </location>
</feature>
<evidence type="ECO:0000256" key="6">
    <source>
        <dbReference type="SAM" id="Coils"/>
    </source>
</evidence>
<organism evidence="8 9">
    <name type="scientific">Agrocybe pediades</name>
    <dbReference type="NCBI Taxonomy" id="84607"/>
    <lineage>
        <taxon>Eukaryota</taxon>
        <taxon>Fungi</taxon>
        <taxon>Dikarya</taxon>
        <taxon>Basidiomycota</taxon>
        <taxon>Agaricomycotina</taxon>
        <taxon>Agaricomycetes</taxon>
        <taxon>Agaricomycetidae</taxon>
        <taxon>Agaricales</taxon>
        <taxon>Agaricineae</taxon>
        <taxon>Strophariaceae</taxon>
        <taxon>Agrocybe</taxon>
    </lineage>
</organism>
<evidence type="ECO:0000313" key="9">
    <source>
        <dbReference type="Proteomes" id="UP000521872"/>
    </source>
</evidence>
<accession>A0A8H4QY20</accession>
<feature type="compositionally biased region" description="Low complexity" evidence="7">
    <location>
        <begin position="222"/>
        <end position="234"/>
    </location>
</feature>
<comment type="subcellular location">
    <subcellularLocation>
        <location evidence="1">Nucleus</location>
    </subcellularLocation>
</comment>
<keyword evidence="4" id="KW-0508">mRNA splicing</keyword>
<evidence type="ECO:0000256" key="1">
    <source>
        <dbReference type="ARBA" id="ARBA00004123"/>
    </source>
</evidence>
<comment type="caution">
    <text evidence="8">The sequence shown here is derived from an EMBL/GenBank/DDBJ whole genome shotgun (WGS) entry which is preliminary data.</text>
</comment>
<gene>
    <name evidence="8" type="ORF">D9613_005334</name>
</gene>
<evidence type="ECO:0000256" key="7">
    <source>
        <dbReference type="SAM" id="MobiDB-lite"/>
    </source>
</evidence>
<feature type="compositionally biased region" description="Basic and acidic residues" evidence="7">
    <location>
        <begin position="306"/>
        <end position="332"/>
    </location>
</feature>
<dbReference type="GO" id="GO:0005634">
    <property type="term" value="C:nucleus"/>
    <property type="evidence" value="ECO:0007669"/>
    <property type="project" value="UniProtKB-SubCell"/>
</dbReference>
<evidence type="ECO:0000313" key="8">
    <source>
        <dbReference type="EMBL" id="KAF4619313.1"/>
    </source>
</evidence>
<keyword evidence="3" id="KW-0507">mRNA processing</keyword>